<proteinExistence type="predicted"/>
<evidence type="ECO:0000313" key="3">
    <source>
        <dbReference type="Proteomes" id="UP000198916"/>
    </source>
</evidence>
<feature type="transmembrane region" description="Helical" evidence="1">
    <location>
        <begin position="85"/>
        <end position="102"/>
    </location>
</feature>
<accession>A0A1H7T1B9</accession>
<dbReference type="OrthoDB" id="707959at2"/>
<evidence type="ECO:0000256" key="1">
    <source>
        <dbReference type="SAM" id="Phobius"/>
    </source>
</evidence>
<protein>
    <submittedName>
        <fullName evidence="2">Uncharacterized protein</fullName>
    </submittedName>
</protein>
<name>A0A1H7T1B9_9SPHI</name>
<organism evidence="2 3">
    <name type="scientific">Parapedobacter koreensis</name>
    <dbReference type="NCBI Taxonomy" id="332977"/>
    <lineage>
        <taxon>Bacteria</taxon>
        <taxon>Pseudomonadati</taxon>
        <taxon>Bacteroidota</taxon>
        <taxon>Sphingobacteriia</taxon>
        <taxon>Sphingobacteriales</taxon>
        <taxon>Sphingobacteriaceae</taxon>
        <taxon>Parapedobacter</taxon>
    </lineage>
</organism>
<dbReference type="AlphaFoldDB" id="A0A1H7T1B9"/>
<gene>
    <name evidence="2" type="ORF">SAMN05421740_1102</name>
</gene>
<evidence type="ECO:0000313" key="2">
    <source>
        <dbReference type="EMBL" id="SEL78044.1"/>
    </source>
</evidence>
<keyword evidence="3" id="KW-1185">Reference proteome</keyword>
<sequence length="176" mass="21077">MTELKKIVNDYFDRDYIYEMDSAKRSLILQQIADFQTSYPNFSATFKECFSLHFLDWELIDWSQFYLGERCLRFLVTKGQSDERYVFLISIFGFFAVYRMSLTKIGDRYVYGDLIFINNGENEFCDNVYETCMPQKFPWLDSQTLNTVIEELSARNPYHSILITYAKLLFTFHYNI</sequence>
<dbReference type="EMBL" id="FNZR01000010">
    <property type="protein sequence ID" value="SEL78044.1"/>
    <property type="molecule type" value="Genomic_DNA"/>
</dbReference>
<keyword evidence="1" id="KW-0812">Transmembrane</keyword>
<keyword evidence="1" id="KW-1133">Transmembrane helix</keyword>
<dbReference type="Proteomes" id="UP000198916">
    <property type="component" value="Unassembled WGS sequence"/>
</dbReference>
<reference evidence="3" key="1">
    <citation type="submission" date="2016-10" db="EMBL/GenBank/DDBJ databases">
        <authorList>
            <person name="Varghese N."/>
            <person name="Submissions S."/>
        </authorList>
    </citation>
    <scope>NUCLEOTIDE SEQUENCE [LARGE SCALE GENOMIC DNA]</scope>
    <source>
        <strain evidence="3">Jip14</strain>
    </source>
</reference>
<keyword evidence="1" id="KW-0472">Membrane</keyword>
<dbReference type="RefSeq" id="WP_143053944.1">
    <property type="nucleotide sequence ID" value="NZ_FNZR01000010.1"/>
</dbReference>